<dbReference type="EMBL" id="VJMG01000035">
    <property type="protein sequence ID" value="TRL38166.1"/>
    <property type="molecule type" value="Genomic_DNA"/>
</dbReference>
<dbReference type="PANTHER" id="PTHR10151:SF120">
    <property type="entry name" value="BIS(5'-ADENOSYL)-TRIPHOSPHATASE"/>
    <property type="match status" value="1"/>
</dbReference>
<dbReference type="RefSeq" id="WP_143125691.1">
    <property type="nucleotide sequence ID" value="NZ_VJMG01000035.1"/>
</dbReference>
<evidence type="ECO:0000313" key="1">
    <source>
        <dbReference type="EMBL" id="TRL38166.1"/>
    </source>
</evidence>
<evidence type="ECO:0000313" key="2">
    <source>
        <dbReference type="Proteomes" id="UP000316801"/>
    </source>
</evidence>
<keyword evidence="2" id="KW-1185">Reference proteome</keyword>
<reference evidence="1 2" key="1">
    <citation type="submission" date="2019-07" db="EMBL/GenBank/DDBJ databases">
        <title>Ln-dependent methylotrophs.</title>
        <authorList>
            <person name="Tani A."/>
        </authorList>
    </citation>
    <scope>NUCLEOTIDE SEQUENCE [LARGE SCALE GENOMIC DNA]</scope>
    <source>
        <strain evidence="1 2">SM12</strain>
    </source>
</reference>
<dbReference type="AlphaFoldDB" id="A0A549T8I0"/>
<accession>A0A549T8I0</accession>
<comment type="caution">
    <text evidence="1">The sequence shown here is derived from an EMBL/GenBank/DDBJ whole genome shotgun (WGS) entry which is preliminary data.</text>
</comment>
<name>A0A549T8I0_9HYPH</name>
<dbReference type="InterPro" id="IPR002591">
    <property type="entry name" value="Phosphodiest/P_Trfase"/>
</dbReference>
<dbReference type="GO" id="GO:0005773">
    <property type="term" value="C:vacuole"/>
    <property type="evidence" value="ECO:0007669"/>
    <property type="project" value="TreeGrafter"/>
</dbReference>
<gene>
    <name evidence="1" type="ORF">FNA46_13290</name>
</gene>
<dbReference type="InterPro" id="IPR017850">
    <property type="entry name" value="Alkaline_phosphatase_core_sf"/>
</dbReference>
<sequence>MAHKMAVTVICDGHRPDFVSDETTPVMAALARAGTWFASQRGIFPSATRASSASIATGTHPLAHGLRGNSMGLPIKGGFEFHDAGKPEFFETYRRHYGRMLARPALSKLVAGLHGSIIASNTSPGAAFFHDSESHAHMYHRELCYAPGRIPTGETLKTAAGHAGDAIVTQRFIEALRERRPSSATLWLSEPDTSMHAAPLGSDVHLSALAGVDQLVGQVAEAVERLRDEGHEVLFLVGSDHGHESVTEVIPVERRLFEAGFKPALEGPEIIVAPQGCAAFIHFGGTSAACRREAADWLRQQPWVEEVILGEDLAGLGQIPGDDLIAIDMAKSAGSNRLGVPGLSAMAVRFDETLSESRRECGMHGGRGRFETNPVLMIIGEGFSAGRIVTEDTSITDIAPTILSHLGLPLTDMDGRPLQDR</sequence>
<dbReference type="Proteomes" id="UP000316801">
    <property type="component" value="Unassembled WGS sequence"/>
</dbReference>
<proteinExistence type="predicted"/>
<dbReference type="GO" id="GO:0016787">
    <property type="term" value="F:hydrolase activity"/>
    <property type="evidence" value="ECO:0007669"/>
    <property type="project" value="UniProtKB-ARBA"/>
</dbReference>
<dbReference type="Gene3D" id="3.40.720.10">
    <property type="entry name" value="Alkaline Phosphatase, subunit A"/>
    <property type="match status" value="2"/>
</dbReference>
<dbReference type="PANTHER" id="PTHR10151">
    <property type="entry name" value="ECTONUCLEOTIDE PYROPHOSPHATASE/PHOSPHODIESTERASE"/>
    <property type="match status" value="1"/>
</dbReference>
<evidence type="ECO:0008006" key="3">
    <source>
        <dbReference type="Google" id="ProtNLM"/>
    </source>
</evidence>
<dbReference type="SUPFAM" id="SSF53649">
    <property type="entry name" value="Alkaline phosphatase-like"/>
    <property type="match status" value="1"/>
</dbReference>
<protein>
    <recommendedName>
        <fullName evidence="3">Alkaline phosphatase family protein</fullName>
    </recommendedName>
</protein>
<organism evidence="1 2">
    <name type="scientific">Rhizobium straminoryzae</name>
    <dbReference type="NCBI Taxonomy" id="1387186"/>
    <lineage>
        <taxon>Bacteria</taxon>
        <taxon>Pseudomonadati</taxon>
        <taxon>Pseudomonadota</taxon>
        <taxon>Alphaproteobacteria</taxon>
        <taxon>Hyphomicrobiales</taxon>
        <taxon>Rhizobiaceae</taxon>
        <taxon>Rhizobium/Agrobacterium group</taxon>
        <taxon>Rhizobium</taxon>
    </lineage>
</organism>
<dbReference type="Pfam" id="PF01663">
    <property type="entry name" value="Phosphodiest"/>
    <property type="match status" value="1"/>
</dbReference>